<dbReference type="CDD" id="cd05930">
    <property type="entry name" value="A_NRPS"/>
    <property type="match status" value="1"/>
</dbReference>
<keyword evidence="3" id="KW-0596">Phosphopantetheine</keyword>
<dbReference type="InterPro" id="IPR000873">
    <property type="entry name" value="AMP-dep_synth/lig_dom"/>
</dbReference>
<evidence type="ECO:0000256" key="6">
    <source>
        <dbReference type="ARBA" id="ARBA00023194"/>
    </source>
</evidence>
<keyword evidence="6" id="KW-0045">Antibiotic biosynthesis</keyword>
<dbReference type="Pfam" id="PF13193">
    <property type="entry name" value="AMP-binding_C"/>
    <property type="match status" value="1"/>
</dbReference>
<name>A0AAJ1EQ98_MEDGN</name>
<dbReference type="InterPro" id="IPR045851">
    <property type="entry name" value="AMP-bd_C_sf"/>
</dbReference>
<dbReference type="SUPFAM" id="SSF47336">
    <property type="entry name" value="ACP-like"/>
    <property type="match status" value="2"/>
</dbReference>
<evidence type="ECO:0000256" key="4">
    <source>
        <dbReference type="ARBA" id="ARBA00022553"/>
    </source>
</evidence>
<dbReference type="InterPro" id="IPR057737">
    <property type="entry name" value="Condensation_MtbB-like"/>
</dbReference>
<dbReference type="Pfam" id="PF00550">
    <property type="entry name" value="PP-binding"/>
    <property type="match status" value="2"/>
</dbReference>
<dbReference type="InterPro" id="IPR009081">
    <property type="entry name" value="PP-bd_ACP"/>
</dbReference>
<evidence type="ECO:0000259" key="8">
    <source>
        <dbReference type="PROSITE" id="PS50075"/>
    </source>
</evidence>
<dbReference type="EMBL" id="JAJBNC010000039">
    <property type="protein sequence ID" value="MCB5495379.1"/>
    <property type="molecule type" value="Genomic_DNA"/>
</dbReference>
<dbReference type="InterPro" id="IPR036736">
    <property type="entry name" value="ACP-like_sf"/>
</dbReference>
<feature type="coiled-coil region" evidence="7">
    <location>
        <begin position="404"/>
        <end position="457"/>
    </location>
</feature>
<dbReference type="Gene3D" id="3.40.50.980">
    <property type="match status" value="2"/>
</dbReference>
<dbReference type="GO" id="GO:0031177">
    <property type="term" value="F:phosphopantetheine binding"/>
    <property type="evidence" value="ECO:0007669"/>
    <property type="project" value="TreeGrafter"/>
</dbReference>
<feature type="domain" description="Carrier" evidence="8">
    <location>
        <begin position="2409"/>
        <end position="2485"/>
    </location>
</feature>
<dbReference type="NCBIfam" id="TIGR01733">
    <property type="entry name" value="AA-adenyl-dom"/>
    <property type="match status" value="2"/>
</dbReference>
<dbReference type="PROSITE" id="PS00012">
    <property type="entry name" value="PHOSPHOPANTETHEINE"/>
    <property type="match status" value="1"/>
</dbReference>
<dbReference type="SUPFAM" id="SSF53474">
    <property type="entry name" value="alpha/beta-Hydrolases"/>
    <property type="match status" value="1"/>
</dbReference>
<proteinExistence type="predicted"/>
<evidence type="ECO:0000313" key="9">
    <source>
        <dbReference type="EMBL" id="MCB5495379.1"/>
    </source>
</evidence>
<evidence type="ECO:0000313" key="10">
    <source>
        <dbReference type="Proteomes" id="UP001297422"/>
    </source>
</evidence>
<dbReference type="InterPro" id="IPR006162">
    <property type="entry name" value="Ppantetheine_attach_site"/>
</dbReference>
<comment type="caution">
    <text evidence="9">The sequence shown here is derived from an EMBL/GenBank/DDBJ whole genome shotgun (WGS) entry which is preliminary data.</text>
</comment>
<dbReference type="GO" id="GO:0005737">
    <property type="term" value="C:cytoplasm"/>
    <property type="evidence" value="ECO:0007669"/>
    <property type="project" value="TreeGrafter"/>
</dbReference>
<dbReference type="Gene3D" id="3.30.300.30">
    <property type="match status" value="2"/>
</dbReference>
<dbReference type="InterPro" id="IPR025110">
    <property type="entry name" value="AMP-bd_C"/>
</dbReference>
<dbReference type="Pfam" id="PF00668">
    <property type="entry name" value="Condensation"/>
    <property type="match status" value="3"/>
</dbReference>
<dbReference type="InterPro" id="IPR001242">
    <property type="entry name" value="Condensation_dom"/>
</dbReference>
<evidence type="ECO:0000256" key="7">
    <source>
        <dbReference type="SAM" id="Coils"/>
    </source>
</evidence>
<evidence type="ECO:0000256" key="1">
    <source>
        <dbReference type="ARBA" id="ARBA00001957"/>
    </source>
</evidence>
<dbReference type="InterPro" id="IPR042099">
    <property type="entry name" value="ANL_N_sf"/>
</dbReference>
<dbReference type="PANTHER" id="PTHR45527:SF1">
    <property type="entry name" value="FATTY ACID SYNTHASE"/>
    <property type="match status" value="1"/>
</dbReference>
<dbReference type="GO" id="GO:0008610">
    <property type="term" value="P:lipid biosynthetic process"/>
    <property type="evidence" value="ECO:0007669"/>
    <property type="project" value="UniProtKB-ARBA"/>
</dbReference>
<dbReference type="CDD" id="cd19535">
    <property type="entry name" value="Cyc_NRPS"/>
    <property type="match status" value="1"/>
</dbReference>
<dbReference type="PANTHER" id="PTHR45527">
    <property type="entry name" value="NONRIBOSOMAL PEPTIDE SYNTHETASE"/>
    <property type="match status" value="1"/>
</dbReference>
<sequence>MRNENRRYSMSPMQQGMFFHDMLTGEHIYYNQVSFDIKGTLNVAVFTESVQLLVDSHEALRMNYFLSEETEEKLPQLSIPEHRKQEVIYCDISTLSEEEQMCKVNATAEECRNRKRNLARGDIMDMHLFYIGGNRYRLLWGCHHIAIDGWCMSLMIKELFEIYDKALKGNAGIVEEVPYSNYLSWLEKRDNETAKTYWENYLKDVPDAYQFPRKTVDGMSDGHRDVMRLTLDEKQMEGLKGIAADTHITVGALIQGIWGMLVCKYSGQSEAIWGSVTSGRSVPISDVEKMVGLFINTMPMILRLEDETPLPEQIKKLGVDLFQAEFNSSVQLSEISVGREALFNYIFAFENLEFADMIEGVFFNGLELDNANFMDRTNYDLTVKAQPTNKLFMDFEYNPSAYDKETIEGMLKAYENLVAQLIQNPQKKVKEYKLLSKEQEMEMIKSVNEVYQEFEKEAFQDGFYKAVEKYGKNRALMDDARSVSYKELLGLSENVAKVLMEQGAKEGDIIAIDAEGSMDSVICIMGILMARMAYVPIEKSLPQKRRERFLALTSAKIVITDNPKLYGDAFACISKEACIKGSEAFEFKKPDYKPNDLAYVIFTSGSTGEPKGVEVTTGALHTFGADVKSPISGIETDVVAQVATLAFDASVYEIFTTLLTGGAVRMSTEKDRETAESLVRYYREKGITRTFLTTQLFNLVVEESPSCFENMRIVGVGGEKVSAKNLYKAALACPEAKIINCYGPTEIVSIGVEYTLNSTGEELNEIPIGKPDAHHTCYVLDRNLQLCPIGVMGELYMGGEIARGYYGRTDMTKERFVSNPYKAGEIIYKTGDMVYTTKEGTIVFVGREDEQVKIRGFRIEAGEIENVLQNCDGVSQGFVKISKNSAGEWRIWAYYMSDEELSKDILNEKMAEYLPAYMIPNGYMRITQVPLTPNGKLDRKSLPDIEEQQKTLYILPETELQQKVLNIWQQVLGNPDIGIRHNFFEAGGDSIKAMQIVGMMKKEGMMAELRRLFEYPTVEKFVNYVYVGELESQEAVTGEVPLLPIQKMFFDNNYEDYNQFNQSVLLKLKKEIFLSHLERVLQRITRHHDALRMIYMRENGSWKQEIRDVDAVSYGLLEASYDGSADEKAWLDQKIDQLQKGMDLENGIVMNLGLLHTKDEQYLFVAVHHLVMDGVSFRILLRDMIELLESEDKVQDSMLIPKTVSYQRVAKEMLDKVGQKHPQLVEWEQEDVAGLCTIAKEPIAIKIGDRKSSIFTLEKEMKQGLEAYVRAMRTSNLADALMAICMNAVGAELGLERFAVEVEHNGRNFADNSYDLSNTIGWFTAIYPLIFDAGIADIEKAVQSIAEQQKRNQKLAGEFMLEKVYGEHNAGIYGIRPEICFNYLGEFDSIEQGNTAFEVVVNGLKGNRSEKQKTSYLVEINALSIRGSIHFMLDYAPEYMTAEQVVHVTRQIAAYAEELKVKAEEKMYEPFGLSSLQMAYFIGKQDFYELGGFTTHNYIEFVTKADIARMNEVINRLVKHQEMLRTVILPDGRQRVLKDVPYYEIKIEDISSLSQDMKEEKIQERRNQLSHAFFDIQHFPLFEISGFKMNEEGKYLFINYDTIMMDSASMNMMVQDLAYGYFHPEYEPEPLRYHYRDFIHDFEEMKEGEAYEKAYSYWMSKLEDFPEAPQLPLKCEPETVERGHFIRKRRIFSKEELDVMKKQSTKHSMTISALLMSAYGHVLQFYSGMDAFTVNLTLFNRPMFHPDIEKLYGDFTTSILLDFNMSGEDFWGESKKVQQTLSKALEYRIYDGIYFSKDVMKKFRYPTTKALMPIVFTSLLFEQDIWDDVNRLGEVKWSIGQTPQVYIDFQVMSEGGNLVIQMDYVSELFEAEMMEHIFADYCGILEEVAEGKEKVTPLMLSEEQKKQRLSYNDTNEEHPREATLIELFMDSVRKYQDKVALIYEDETFTYAMLDQYSNNIAEYLEKEGLARKPIGLFGDRKPGAIINLLGILKAGGCYVPMLPDFPQERVNYICESSKIERILYPFDYLRVPEAESNVREYLPKPTDLAYVLYTSGSTGNPKGVEIFNRTVANTMIAANEAYGVGNEDVFIGLSALSFDMSVYDMFGCFDVGGTLVMVPDVHGIEHIAELVENHGVTVWQTVPSLMQMYMTIRKEGQGSSLRHILLGGDFIPKQLARDILELLPKASFMSVGGPTETSVFDIYYPVSEVKKEWNSIPYGYPLKNQQIYIMDASGRELPNEVKGEICVGGMCLARGYVNMPELNAKKFFEHPEYGRIFRTGDYGIFKNEGYVEICGRMDGQIKIHGYRIELGEIENVYLKHPDVTQAVALIYEGEKGSRHIAVFVEANPDKHSEEEFREYGDSYLTSYMRPTYLKVMEQIPLTPNNKIDRRGLLDKIDRCETESDIEKALPENEIEEKLLHIWKTVLHVEAAGVEDDFFENGGDSLKAMELLSVIKKEMEWESLLLTDILKSSTIRRLAEFYMTGKSGNLLREMSEIREGLPKLIFVHGGNGSADSYQEMVDVMQECYNCYGIDYLKEVTLEPEKLSLQELAREYAASILECTKKEEPIQLAGWCVGGTICFEIARILENSGYQDIHILFIDTQEPGRLEEVSYNVSAELAFIKEYAAGVDVKGLKTDASVKALWESVVEKISEDKCLEEQVKKAFFEETAGVLYNQENMSVREMLMINNFFRSIVDAAEKVPVSGRLHSTEAFYIHASQGSVAQNPQRWQNYFDKQIEFKEIDTTHLGLVMERCALCCEGIREFR</sequence>
<keyword evidence="7" id="KW-0175">Coiled coil</keyword>
<organism evidence="9 10">
    <name type="scientific">Mediterraneibacter gnavus</name>
    <name type="common">Ruminococcus gnavus</name>
    <dbReference type="NCBI Taxonomy" id="33038"/>
    <lineage>
        <taxon>Bacteria</taxon>
        <taxon>Bacillati</taxon>
        <taxon>Bacillota</taxon>
        <taxon>Clostridia</taxon>
        <taxon>Lachnospirales</taxon>
        <taxon>Lachnospiraceae</taxon>
        <taxon>Mediterraneibacter</taxon>
    </lineage>
</organism>
<dbReference type="NCBIfam" id="NF003417">
    <property type="entry name" value="PRK04813.1"/>
    <property type="match status" value="2"/>
</dbReference>
<dbReference type="GO" id="GO:0044550">
    <property type="term" value="P:secondary metabolite biosynthetic process"/>
    <property type="evidence" value="ECO:0007669"/>
    <property type="project" value="TreeGrafter"/>
</dbReference>
<dbReference type="Proteomes" id="UP001297422">
    <property type="component" value="Unassembled WGS sequence"/>
</dbReference>
<gene>
    <name evidence="9" type="ORF">LIQ10_16830</name>
</gene>
<dbReference type="InterPro" id="IPR029058">
    <property type="entry name" value="AB_hydrolase_fold"/>
</dbReference>
<dbReference type="InterPro" id="IPR023213">
    <property type="entry name" value="CAT-like_dom_sf"/>
</dbReference>
<dbReference type="SUPFAM" id="SSF56801">
    <property type="entry name" value="Acetyl-CoA synthetase-like"/>
    <property type="match status" value="2"/>
</dbReference>
<dbReference type="Pfam" id="PF00975">
    <property type="entry name" value="Thioesterase"/>
    <property type="match status" value="1"/>
</dbReference>
<dbReference type="GO" id="GO:0043041">
    <property type="term" value="P:amino acid activation for nonribosomal peptide biosynthetic process"/>
    <property type="evidence" value="ECO:0007669"/>
    <property type="project" value="TreeGrafter"/>
</dbReference>
<accession>A0AAJ1EQ98</accession>
<keyword evidence="4" id="KW-0597">Phosphoprotein</keyword>
<dbReference type="InterPro" id="IPR010071">
    <property type="entry name" value="AA_adenyl_dom"/>
</dbReference>
<evidence type="ECO:0000256" key="5">
    <source>
        <dbReference type="ARBA" id="ARBA00022598"/>
    </source>
</evidence>
<protein>
    <submittedName>
        <fullName evidence="9">Amino acid adenylation domain-containing protein</fullName>
    </submittedName>
</protein>
<comment type="pathway">
    <text evidence="2">Siderophore biosynthesis.</text>
</comment>
<keyword evidence="5" id="KW-0436">Ligase</keyword>
<dbReference type="RefSeq" id="WP_226973402.1">
    <property type="nucleotide sequence ID" value="NZ_JAJBNC010000039.1"/>
</dbReference>
<dbReference type="GO" id="GO:0017000">
    <property type="term" value="P:antibiotic biosynthetic process"/>
    <property type="evidence" value="ECO:0007669"/>
    <property type="project" value="UniProtKB-KW"/>
</dbReference>
<feature type="domain" description="Carrier" evidence="8">
    <location>
        <begin position="955"/>
        <end position="1029"/>
    </location>
</feature>
<dbReference type="Gene3D" id="3.30.559.10">
    <property type="entry name" value="Chloramphenicol acetyltransferase-like domain"/>
    <property type="match status" value="3"/>
</dbReference>
<reference evidence="9" key="1">
    <citation type="submission" date="2021-10" db="EMBL/GenBank/DDBJ databases">
        <title>Collection of gut derived symbiotic bacterial strains cultured from healthy donors.</title>
        <authorList>
            <person name="Lin H."/>
            <person name="Littmann E."/>
            <person name="Claire K."/>
            <person name="Pamer E."/>
        </authorList>
    </citation>
    <scope>NUCLEOTIDE SEQUENCE</scope>
    <source>
        <strain evidence="9">MSK.23.4</strain>
    </source>
</reference>
<dbReference type="Gene3D" id="3.40.50.12780">
    <property type="entry name" value="N-terminal domain of ligase-like"/>
    <property type="match status" value="1"/>
</dbReference>
<dbReference type="InterPro" id="IPR001031">
    <property type="entry name" value="Thioesterase"/>
</dbReference>
<dbReference type="SUPFAM" id="SSF52777">
    <property type="entry name" value="CoA-dependent acyltransferases"/>
    <property type="match status" value="6"/>
</dbReference>
<dbReference type="PROSITE" id="PS00455">
    <property type="entry name" value="AMP_BINDING"/>
    <property type="match status" value="2"/>
</dbReference>
<dbReference type="FunFam" id="3.30.559.10:FF:000023">
    <property type="entry name" value="Non-ribosomal peptide synthetase"/>
    <property type="match status" value="1"/>
</dbReference>
<dbReference type="InterPro" id="IPR020845">
    <property type="entry name" value="AMP-binding_CS"/>
</dbReference>
<dbReference type="Gene3D" id="3.30.559.30">
    <property type="entry name" value="Nonribosomal peptide synthetase, condensation domain"/>
    <property type="match status" value="3"/>
</dbReference>
<dbReference type="Gene3D" id="3.40.50.1820">
    <property type="entry name" value="alpha/beta hydrolase"/>
    <property type="match status" value="1"/>
</dbReference>
<dbReference type="GO" id="GO:0003824">
    <property type="term" value="F:catalytic activity"/>
    <property type="evidence" value="ECO:0007669"/>
    <property type="project" value="InterPro"/>
</dbReference>
<evidence type="ECO:0000256" key="2">
    <source>
        <dbReference type="ARBA" id="ARBA00004924"/>
    </source>
</evidence>
<dbReference type="PROSITE" id="PS50075">
    <property type="entry name" value="CARRIER"/>
    <property type="match status" value="2"/>
</dbReference>
<comment type="cofactor">
    <cofactor evidence="1">
        <name>pantetheine 4'-phosphate</name>
        <dbReference type="ChEBI" id="CHEBI:47942"/>
    </cofactor>
</comment>
<dbReference type="Gene3D" id="1.10.1200.10">
    <property type="entry name" value="ACP-like"/>
    <property type="match status" value="2"/>
</dbReference>
<dbReference type="Gene3D" id="2.30.38.10">
    <property type="entry name" value="Luciferase, Domain 3"/>
    <property type="match status" value="1"/>
</dbReference>
<evidence type="ECO:0000256" key="3">
    <source>
        <dbReference type="ARBA" id="ARBA00022450"/>
    </source>
</evidence>
<dbReference type="Pfam" id="PF00501">
    <property type="entry name" value="AMP-binding"/>
    <property type="match status" value="2"/>
</dbReference>